<comment type="caution">
    <text evidence="3">The sequence shown here is derived from an EMBL/GenBank/DDBJ whole genome shotgun (WGS) entry which is preliminary data.</text>
</comment>
<dbReference type="AlphaFoldDB" id="A0A0P7YB49"/>
<dbReference type="NCBIfam" id="TIGR00252">
    <property type="entry name" value="YraN family protein"/>
    <property type="match status" value="1"/>
</dbReference>
<dbReference type="Pfam" id="PF02021">
    <property type="entry name" value="UPF0102"/>
    <property type="match status" value="1"/>
</dbReference>
<evidence type="ECO:0000313" key="4">
    <source>
        <dbReference type="Proteomes" id="UP000050416"/>
    </source>
</evidence>
<evidence type="ECO:0000256" key="2">
    <source>
        <dbReference type="HAMAP-Rule" id="MF_00048"/>
    </source>
</evidence>
<dbReference type="InterPro" id="IPR011856">
    <property type="entry name" value="tRNA_endonuc-like_dom_sf"/>
</dbReference>
<dbReference type="CDD" id="cd20736">
    <property type="entry name" value="PoNe_Nuclease"/>
    <property type="match status" value="1"/>
</dbReference>
<keyword evidence="3" id="KW-0540">Nuclease</keyword>
<dbReference type="GO" id="GO:0004519">
    <property type="term" value="F:endonuclease activity"/>
    <property type="evidence" value="ECO:0007669"/>
    <property type="project" value="UniProtKB-KW"/>
</dbReference>
<organism evidence="3 4">
    <name type="scientific">Marinobacter excellens HL-55</name>
    <dbReference type="NCBI Taxonomy" id="1305731"/>
    <lineage>
        <taxon>Bacteria</taxon>
        <taxon>Pseudomonadati</taxon>
        <taxon>Pseudomonadota</taxon>
        <taxon>Gammaproteobacteria</taxon>
        <taxon>Pseudomonadales</taxon>
        <taxon>Marinobacteraceae</taxon>
        <taxon>Marinobacter</taxon>
    </lineage>
</organism>
<protein>
    <recommendedName>
        <fullName evidence="2">UPF0102 protein HLUCCX14_14900</fullName>
    </recommendedName>
</protein>
<dbReference type="HAMAP" id="MF_00048">
    <property type="entry name" value="UPF0102"/>
    <property type="match status" value="1"/>
</dbReference>
<dbReference type="GO" id="GO:0003676">
    <property type="term" value="F:nucleic acid binding"/>
    <property type="evidence" value="ECO:0007669"/>
    <property type="project" value="InterPro"/>
</dbReference>
<sequence>MEGSREIGTYYEGVAARYLASHGVTILDRNVYNRGGEIDLIGRDGDALVFFEVRYRGAESLVDPASSITYGKQRRLVRAASYYLHRHQLWNMPSRIDVVAIMPGTTRKYRVQWIRNAIQAD</sequence>
<reference evidence="3 4" key="1">
    <citation type="submission" date="2015-09" db="EMBL/GenBank/DDBJ databases">
        <title>Identification and resolution of microdiversity through metagenomic sequencing of parallel consortia.</title>
        <authorList>
            <person name="Nelson W.C."/>
            <person name="Romine M.F."/>
            <person name="Lindemann S.R."/>
        </authorList>
    </citation>
    <scope>NUCLEOTIDE SEQUENCE [LARGE SCALE GENOMIC DNA]</scope>
    <source>
        <strain evidence="3">HL-55</strain>
    </source>
</reference>
<dbReference type="OrthoDB" id="9794876at2"/>
<evidence type="ECO:0000256" key="1">
    <source>
        <dbReference type="ARBA" id="ARBA00006738"/>
    </source>
</evidence>
<name>A0A0P7YB49_9GAMM</name>
<gene>
    <name evidence="3" type="primary">yraN</name>
    <name evidence="3" type="ORF">HLUCCX14_14900</name>
</gene>
<dbReference type="PATRIC" id="fig|1305731.5.peg.1742"/>
<dbReference type="InterPro" id="IPR003509">
    <property type="entry name" value="UPF0102_YraN-like"/>
</dbReference>
<keyword evidence="3" id="KW-0255">Endonuclease</keyword>
<evidence type="ECO:0000313" key="3">
    <source>
        <dbReference type="EMBL" id="KPQ27462.1"/>
    </source>
</evidence>
<dbReference type="NCBIfam" id="NF009150">
    <property type="entry name" value="PRK12497.1-3"/>
    <property type="match status" value="1"/>
</dbReference>
<proteinExistence type="inferred from homology"/>
<dbReference type="STRING" id="1305731.GCA_000934705_02238"/>
<dbReference type="Proteomes" id="UP000050416">
    <property type="component" value="Unassembled WGS sequence"/>
</dbReference>
<dbReference type="Gene3D" id="3.40.1350.10">
    <property type="match status" value="1"/>
</dbReference>
<comment type="similarity">
    <text evidence="1 2">Belongs to the UPF0102 family.</text>
</comment>
<dbReference type="PANTHER" id="PTHR34039:SF1">
    <property type="entry name" value="UPF0102 PROTEIN YRAN"/>
    <property type="match status" value="1"/>
</dbReference>
<keyword evidence="3" id="KW-0378">Hydrolase</keyword>
<accession>A0A0P7YB49</accession>
<dbReference type="EMBL" id="LJZQ01000028">
    <property type="protein sequence ID" value="KPQ27462.1"/>
    <property type="molecule type" value="Genomic_DNA"/>
</dbReference>
<dbReference type="PANTHER" id="PTHR34039">
    <property type="entry name" value="UPF0102 PROTEIN YRAN"/>
    <property type="match status" value="1"/>
</dbReference>
<dbReference type="InterPro" id="IPR011335">
    <property type="entry name" value="Restrct_endonuc-II-like"/>
</dbReference>
<dbReference type="SUPFAM" id="SSF52980">
    <property type="entry name" value="Restriction endonuclease-like"/>
    <property type="match status" value="1"/>
</dbReference>